<dbReference type="GO" id="GO:0055088">
    <property type="term" value="P:lipid homeostasis"/>
    <property type="evidence" value="ECO:0007669"/>
    <property type="project" value="TreeGrafter"/>
</dbReference>
<dbReference type="Pfam" id="PF03798">
    <property type="entry name" value="TRAM_LAG1_CLN8"/>
    <property type="match status" value="1"/>
</dbReference>
<dbReference type="InterPro" id="IPR006634">
    <property type="entry name" value="TLC-dom"/>
</dbReference>
<dbReference type="FunCoup" id="A0A0H2RM77">
    <property type="interactions" value="163"/>
</dbReference>
<proteinExistence type="predicted"/>
<accession>A0A0H2RM77</accession>
<feature type="transmembrane region" description="Helical" evidence="6">
    <location>
        <begin position="138"/>
        <end position="159"/>
    </location>
</feature>
<keyword evidence="9" id="KW-1185">Reference proteome</keyword>
<evidence type="ECO:0000313" key="8">
    <source>
        <dbReference type="EMBL" id="KLO10563.1"/>
    </source>
</evidence>
<dbReference type="PROSITE" id="PS50922">
    <property type="entry name" value="TLC"/>
    <property type="match status" value="1"/>
</dbReference>
<evidence type="ECO:0000259" key="7">
    <source>
        <dbReference type="PROSITE" id="PS50922"/>
    </source>
</evidence>
<dbReference type="PANTHER" id="PTHR13439">
    <property type="entry name" value="CT120 PROTEIN"/>
    <property type="match status" value="1"/>
</dbReference>
<feature type="domain" description="TLC" evidence="7">
    <location>
        <begin position="75"/>
        <end position="270"/>
    </location>
</feature>
<evidence type="ECO:0000313" key="9">
    <source>
        <dbReference type="Proteomes" id="UP000053477"/>
    </source>
</evidence>
<organism evidence="8 9">
    <name type="scientific">Schizopora paradoxa</name>
    <dbReference type="NCBI Taxonomy" id="27342"/>
    <lineage>
        <taxon>Eukaryota</taxon>
        <taxon>Fungi</taxon>
        <taxon>Dikarya</taxon>
        <taxon>Basidiomycota</taxon>
        <taxon>Agaricomycotina</taxon>
        <taxon>Agaricomycetes</taxon>
        <taxon>Hymenochaetales</taxon>
        <taxon>Schizoporaceae</taxon>
        <taxon>Schizopora</taxon>
    </lineage>
</organism>
<evidence type="ECO:0000256" key="2">
    <source>
        <dbReference type="ARBA" id="ARBA00022692"/>
    </source>
</evidence>
<dbReference type="EMBL" id="KQ086023">
    <property type="protein sequence ID" value="KLO10563.1"/>
    <property type="molecule type" value="Genomic_DNA"/>
</dbReference>
<feature type="transmembrane region" description="Helical" evidence="6">
    <location>
        <begin position="80"/>
        <end position="99"/>
    </location>
</feature>
<dbReference type="Proteomes" id="UP000053477">
    <property type="component" value="Unassembled WGS sequence"/>
</dbReference>
<name>A0A0H2RM77_9AGAM</name>
<dbReference type="GO" id="GO:0005783">
    <property type="term" value="C:endoplasmic reticulum"/>
    <property type="evidence" value="ECO:0007669"/>
    <property type="project" value="TreeGrafter"/>
</dbReference>
<dbReference type="GO" id="GO:0016020">
    <property type="term" value="C:membrane"/>
    <property type="evidence" value="ECO:0007669"/>
    <property type="project" value="UniProtKB-SubCell"/>
</dbReference>
<evidence type="ECO:0000256" key="1">
    <source>
        <dbReference type="ARBA" id="ARBA00004141"/>
    </source>
</evidence>
<dbReference type="OrthoDB" id="10266980at2759"/>
<evidence type="ECO:0000256" key="6">
    <source>
        <dbReference type="SAM" id="Phobius"/>
    </source>
</evidence>
<protein>
    <submittedName>
        <fullName evidence="8">DUF887-domain-containing protein</fullName>
    </submittedName>
</protein>
<dbReference type="PANTHER" id="PTHR13439:SF0">
    <property type="entry name" value="TOPOISOMERASE I DAMAGE AFFECTED PROTEIN 4"/>
    <property type="match status" value="1"/>
</dbReference>
<dbReference type="SMART" id="SM00724">
    <property type="entry name" value="TLC"/>
    <property type="match status" value="1"/>
</dbReference>
<feature type="transmembrane region" description="Helical" evidence="6">
    <location>
        <begin position="41"/>
        <end position="59"/>
    </location>
</feature>
<feature type="transmembrane region" description="Helical" evidence="6">
    <location>
        <begin position="235"/>
        <end position="258"/>
    </location>
</feature>
<keyword evidence="4 5" id="KW-0472">Membrane</keyword>
<comment type="subcellular location">
    <subcellularLocation>
        <location evidence="1">Membrane</location>
        <topology evidence="1">Multi-pass membrane protein</topology>
    </subcellularLocation>
</comment>
<dbReference type="STRING" id="27342.A0A0H2RM77"/>
<keyword evidence="3 6" id="KW-1133">Transmembrane helix</keyword>
<dbReference type="InParanoid" id="A0A0H2RM77"/>
<evidence type="ECO:0000256" key="5">
    <source>
        <dbReference type="PROSITE-ProRule" id="PRU00205"/>
    </source>
</evidence>
<dbReference type="InterPro" id="IPR050846">
    <property type="entry name" value="TLCD"/>
</dbReference>
<reference evidence="8 9" key="1">
    <citation type="submission" date="2015-04" db="EMBL/GenBank/DDBJ databases">
        <title>Complete genome sequence of Schizopora paradoxa KUC8140, a cosmopolitan wood degrader in East Asia.</title>
        <authorList>
            <consortium name="DOE Joint Genome Institute"/>
            <person name="Min B."/>
            <person name="Park H."/>
            <person name="Jang Y."/>
            <person name="Kim J.-J."/>
            <person name="Kim K.H."/>
            <person name="Pangilinan J."/>
            <person name="Lipzen A."/>
            <person name="Riley R."/>
            <person name="Grigoriev I.V."/>
            <person name="Spatafora J.W."/>
            <person name="Choi I.-G."/>
        </authorList>
    </citation>
    <scope>NUCLEOTIDE SEQUENCE [LARGE SCALE GENOMIC DNA]</scope>
    <source>
        <strain evidence="8 9">KUC8140</strain>
    </source>
</reference>
<sequence length="278" mass="31475">MVDEYGDPYGSASFLRASLRSAAAPIADTLGFKKLADHFDVVVLSALFFWSVQCLWSPFVSRAFFKSYTRLPTSKARNNWNVHVVSLLHSIVIIPLAIRCLDSNALDEDRAFGWDDHVGSVLAISLGYFAWDTIESIYHFSGVGFVAHGFACFVIYSLSFKPFVAYYGPRFLLWELSTPFLNINWFLDKMDMSGSLIQVVNGALLLLSFAGARLFYGTIMSIAFYHTLIDIKDQLLLSTFLVYFIGNTVLNGLNWFWFSKMIAMVRKRIAGRGKERKD</sequence>
<evidence type="ECO:0000256" key="3">
    <source>
        <dbReference type="ARBA" id="ARBA00022989"/>
    </source>
</evidence>
<dbReference type="AlphaFoldDB" id="A0A0H2RM77"/>
<feature type="transmembrane region" description="Helical" evidence="6">
    <location>
        <begin position="199"/>
        <end position="223"/>
    </location>
</feature>
<keyword evidence="2 5" id="KW-0812">Transmembrane</keyword>
<gene>
    <name evidence="8" type="ORF">SCHPADRAFT_906807</name>
</gene>
<evidence type="ECO:0000256" key="4">
    <source>
        <dbReference type="ARBA" id="ARBA00023136"/>
    </source>
</evidence>